<dbReference type="PANTHER" id="PTHR42794:SF2">
    <property type="entry name" value="ABC TRANSPORTER ATP-BINDING PROTEIN"/>
    <property type="match status" value="1"/>
</dbReference>
<keyword evidence="3" id="KW-0067">ATP-binding</keyword>
<proteinExistence type="predicted"/>
<dbReference type="GO" id="GO:0005524">
    <property type="term" value="F:ATP binding"/>
    <property type="evidence" value="ECO:0007669"/>
    <property type="project" value="UniProtKB-KW"/>
</dbReference>
<dbReference type="RefSeq" id="WP_015327363.1">
    <property type="nucleotide sequence ID" value="NC_019978.1"/>
</dbReference>
<dbReference type="SMART" id="SM00382">
    <property type="entry name" value="AAA"/>
    <property type="match status" value="1"/>
</dbReference>
<dbReference type="InterPro" id="IPR003439">
    <property type="entry name" value="ABC_transporter-like_ATP-bd"/>
</dbReference>
<dbReference type="EMBL" id="CP003359">
    <property type="protein sequence ID" value="AGB41647.1"/>
    <property type="molecule type" value="Genomic_DNA"/>
</dbReference>
<accession>L0K8N3</accession>
<keyword evidence="1" id="KW-0813">Transport</keyword>
<evidence type="ECO:0000313" key="6">
    <source>
        <dbReference type="Proteomes" id="UP000010880"/>
    </source>
</evidence>
<keyword evidence="2" id="KW-0547">Nucleotide-binding</keyword>
<gene>
    <name evidence="5" type="ordered locus">Halha_1710</name>
</gene>
<dbReference type="FunFam" id="3.40.50.300:FF:000134">
    <property type="entry name" value="Iron-enterobactin ABC transporter ATP-binding protein"/>
    <property type="match status" value="1"/>
</dbReference>
<dbReference type="Pfam" id="PF00005">
    <property type="entry name" value="ABC_tran"/>
    <property type="match status" value="1"/>
</dbReference>
<dbReference type="PANTHER" id="PTHR42794">
    <property type="entry name" value="HEMIN IMPORT ATP-BINDING PROTEIN HMUV"/>
    <property type="match status" value="1"/>
</dbReference>
<dbReference type="Gene3D" id="3.40.50.300">
    <property type="entry name" value="P-loop containing nucleotide triphosphate hydrolases"/>
    <property type="match status" value="1"/>
</dbReference>
<dbReference type="CDD" id="cd03214">
    <property type="entry name" value="ABC_Iron-Siderophores_B12_Hemin"/>
    <property type="match status" value="1"/>
</dbReference>
<feature type="domain" description="ABC transporter" evidence="4">
    <location>
        <begin position="6"/>
        <end position="242"/>
    </location>
</feature>
<evidence type="ECO:0000256" key="1">
    <source>
        <dbReference type="ARBA" id="ARBA00022448"/>
    </source>
</evidence>
<dbReference type="InterPro" id="IPR003593">
    <property type="entry name" value="AAA+_ATPase"/>
</dbReference>
<protein>
    <submittedName>
        <fullName evidence="5">ABC-type cobalamin/Fe3+-siderophore transport system, ATPase component</fullName>
    </submittedName>
</protein>
<sequence length="258" mass="29366">MIVSKLEVDQLSYSYDNLEVLQNISFAIKEGEFIGLIGPNGSGKSTLLKNINNIFQPKSGTIYLDNFDLQRFKKKEIAKKLAVVPQNTSVNFDFTVRELVMMGRNPYLSRFISETAEDVKIVKQALELTNTLELANRSINQLSGGERQRVILARSLAQQPEILLLDEPTSNLDINYQLEIMNLLTRLNCNHKLTILIVLHDLNLAAKYCDKLLLLKQGQIYDFGRPEKVITSQNIKEVYGAEVLVKKDYDTNKPYIIL</sequence>
<evidence type="ECO:0000259" key="4">
    <source>
        <dbReference type="PROSITE" id="PS50893"/>
    </source>
</evidence>
<reference evidence="6" key="1">
    <citation type="submission" date="2012-02" db="EMBL/GenBank/DDBJ databases">
        <title>The complete genome of Halobacteroides halobius DSM 5150.</title>
        <authorList>
            <person name="Lucas S."/>
            <person name="Copeland A."/>
            <person name="Lapidus A."/>
            <person name="Glavina del Rio T."/>
            <person name="Dalin E."/>
            <person name="Tice H."/>
            <person name="Bruce D."/>
            <person name="Goodwin L."/>
            <person name="Pitluck S."/>
            <person name="Peters L."/>
            <person name="Mikhailova N."/>
            <person name="Gu W."/>
            <person name="Kyrpides N."/>
            <person name="Mavromatis K."/>
            <person name="Ivanova N."/>
            <person name="Brettin T."/>
            <person name="Detter J.C."/>
            <person name="Han C."/>
            <person name="Larimer F."/>
            <person name="Land M."/>
            <person name="Hauser L."/>
            <person name="Markowitz V."/>
            <person name="Cheng J.-F."/>
            <person name="Hugenholtz P."/>
            <person name="Woyke T."/>
            <person name="Wu D."/>
            <person name="Tindall B."/>
            <person name="Pomrenke H."/>
            <person name="Brambilla E."/>
            <person name="Klenk H.-P."/>
            <person name="Eisen J.A."/>
        </authorList>
    </citation>
    <scope>NUCLEOTIDE SEQUENCE [LARGE SCALE GENOMIC DNA]</scope>
    <source>
        <strain evidence="6">ATCC 35273 / DSM 5150 / MD-1</strain>
    </source>
</reference>
<dbReference type="NCBIfam" id="NF010068">
    <property type="entry name" value="PRK13548.1"/>
    <property type="match status" value="1"/>
</dbReference>
<dbReference type="HOGENOM" id="CLU_000604_1_11_9"/>
<name>L0K8N3_HALHC</name>
<dbReference type="InterPro" id="IPR027417">
    <property type="entry name" value="P-loop_NTPase"/>
</dbReference>
<dbReference type="AlphaFoldDB" id="L0K8N3"/>
<dbReference type="SUPFAM" id="SSF52540">
    <property type="entry name" value="P-loop containing nucleoside triphosphate hydrolases"/>
    <property type="match status" value="1"/>
</dbReference>
<evidence type="ECO:0000256" key="2">
    <source>
        <dbReference type="ARBA" id="ARBA00022741"/>
    </source>
</evidence>
<dbReference type="PROSITE" id="PS50893">
    <property type="entry name" value="ABC_TRANSPORTER_2"/>
    <property type="match status" value="1"/>
</dbReference>
<evidence type="ECO:0000256" key="3">
    <source>
        <dbReference type="ARBA" id="ARBA00022840"/>
    </source>
</evidence>
<dbReference type="Proteomes" id="UP000010880">
    <property type="component" value="Chromosome"/>
</dbReference>
<organism evidence="5 6">
    <name type="scientific">Halobacteroides halobius (strain ATCC 35273 / DSM 5150 / MD-1)</name>
    <dbReference type="NCBI Taxonomy" id="748449"/>
    <lineage>
        <taxon>Bacteria</taxon>
        <taxon>Bacillati</taxon>
        <taxon>Bacillota</taxon>
        <taxon>Clostridia</taxon>
        <taxon>Halanaerobiales</taxon>
        <taxon>Halobacteroidaceae</taxon>
        <taxon>Halobacteroides</taxon>
    </lineage>
</organism>
<dbReference type="eggNOG" id="COG1120">
    <property type="taxonomic scope" value="Bacteria"/>
</dbReference>
<evidence type="ECO:0000313" key="5">
    <source>
        <dbReference type="EMBL" id="AGB41647.1"/>
    </source>
</evidence>
<dbReference type="GO" id="GO:0016887">
    <property type="term" value="F:ATP hydrolysis activity"/>
    <property type="evidence" value="ECO:0007669"/>
    <property type="project" value="InterPro"/>
</dbReference>
<dbReference type="InterPro" id="IPR017871">
    <property type="entry name" value="ABC_transporter-like_CS"/>
</dbReference>
<dbReference type="PROSITE" id="PS00211">
    <property type="entry name" value="ABC_TRANSPORTER_1"/>
    <property type="match status" value="1"/>
</dbReference>
<dbReference type="STRING" id="748449.Halha_1710"/>
<dbReference type="KEGG" id="hhl:Halha_1710"/>
<keyword evidence="6" id="KW-1185">Reference proteome</keyword>